<dbReference type="GeneID" id="80905817"/>
<organism evidence="5 6">
    <name type="scientific">Didymosphaeria variabile</name>
    <dbReference type="NCBI Taxonomy" id="1932322"/>
    <lineage>
        <taxon>Eukaryota</taxon>
        <taxon>Fungi</taxon>
        <taxon>Dikarya</taxon>
        <taxon>Ascomycota</taxon>
        <taxon>Pezizomycotina</taxon>
        <taxon>Dothideomycetes</taxon>
        <taxon>Pleosporomycetidae</taxon>
        <taxon>Pleosporales</taxon>
        <taxon>Massarineae</taxon>
        <taxon>Didymosphaeriaceae</taxon>
        <taxon>Didymosphaeria</taxon>
    </lineage>
</organism>
<feature type="domain" description="SGNH hydrolase-type esterase" evidence="4">
    <location>
        <begin position="42"/>
        <end position="124"/>
    </location>
</feature>
<evidence type="ECO:0000313" key="6">
    <source>
        <dbReference type="Proteomes" id="UP001140513"/>
    </source>
</evidence>
<dbReference type="Proteomes" id="UP001140513">
    <property type="component" value="Unassembled WGS sequence"/>
</dbReference>
<gene>
    <name evidence="5" type="ORF">N0V89_002287</name>
</gene>
<dbReference type="InterPro" id="IPR036514">
    <property type="entry name" value="SGNH_hydro_sf"/>
</dbReference>
<dbReference type="AlphaFoldDB" id="A0A9W9CDG2"/>
<dbReference type="SUPFAM" id="SSF52266">
    <property type="entry name" value="SGNH hydrolase"/>
    <property type="match status" value="1"/>
</dbReference>
<feature type="chain" id="PRO_5040966240" description="SGNH hydrolase-type esterase domain-containing protein" evidence="3">
    <location>
        <begin position="19"/>
        <end position="272"/>
    </location>
</feature>
<evidence type="ECO:0000256" key="3">
    <source>
        <dbReference type="SAM" id="SignalP"/>
    </source>
</evidence>
<accession>A0A9W9CDG2</accession>
<dbReference type="EMBL" id="JAPEUX010000002">
    <property type="protein sequence ID" value="KAJ4357711.1"/>
    <property type="molecule type" value="Genomic_DNA"/>
</dbReference>
<dbReference type="GO" id="GO:0016787">
    <property type="term" value="F:hydrolase activity"/>
    <property type="evidence" value="ECO:0007669"/>
    <property type="project" value="UniProtKB-KW"/>
</dbReference>
<comment type="caution">
    <text evidence="5">The sequence shown here is derived from an EMBL/GenBank/DDBJ whole genome shotgun (WGS) entry which is preliminary data.</text>
</comment>
<evidence type="ECO:0000256" key="1">
    <source>
        <dbReference type="ARBA" id="ARBA00008668"/>
    </source>
</evidence>
<dbReference type="InterPro" id="IPR037459">
    <property type="entry name" value="RhgT-like"/>
</dbReference>
<comment type="similarity">
    <text evidence="1">Belongs to the 'GDSL' lipolytic enzyme family.</text>
</comment>
<proteinExistence type="inferred from homology"/>
<sequence length="272" mass="28884">MQISPLLSLLLPLAVASALPGRFQASSSTSSGSKAIPTIWVAGDSTTAPDGGHNGTEGWGQYLKYSFGDSAFINNSAYAGRSARSFTREGRFERIAAAMKPGDFVVIEFGINDGGTPLNGSTSTTGDKGRADCPGAGNETCTVIFNNVTETVQTFPTYIEAAARKFLSLGAASVIISEQLPNNVWETGSYSYKPSLFSYYDLLVAERLGGPSGKAYLVQHGSYAAQAQKLLGAEVVNANYPMDHTHTAPFLADVVRIIEKSRLKNATENYTA</sequence>
<dbReference type="PANTHER" id="PTHR43695">
    <property type="entry name" value="PUTATIVE (AFU_ORTHOLOGUE AFUA_2G17250)-RELATED"/>
    <property type="match status" value="1"/>
</dbReference>
<dbReference type="PANTHER" id="PTHR43695:SF1">
    <property type="entry name" value="RHAMNOGALACTURONAN ACETYLESTERASE"/>
    <property type="match status" value="1"/>
</dbReference>
<dbReference type="RefSeq" id="XP_056074570.1">
    <property type="nucleotide sequence ID" value="XM_056211097.1"/>
</dbReference>
<dbReference type="Gene3D" id="3.40.50.1110">
    <property type="entry name" value="SGNH hydrolase"/>
    <property type="match status" value="1"/>
</dbReference>
<name>A0A9W9CDG2_9PLEO</name>
<dbReference type="OrthoDB" id="2141316at2759"/>
<evidence type="ECO:0000256" key="2">
    <source>
        <dbReference type="ARBA" id="ARBA00022801"/>
    </source>
</evidence>
<evidence type="ECO:0000313" key="5">
    <source>
        <dbReference type="EMBL" id="KAJ4357711.1"/>
    </source>
</evidence>
<evidence type="ECO:0000259" key="4">
    <source>
        <dbReference type="Pfam" id="PF13472"/>
    </source>
</evidence>
<dbReference type="Pfam" id="PF13472">
    <property type="entry name" value="Lipase_GDSL_2"/>
    <property type="match status" value="1"/>
</dbReference>
<keyword evidence="6" id="KW-1185">Reference proteome</keyword>
<reference evidence="5" key="1">
    <citation type="submission" date="2022-10" db="EMBL/GenBank/DDBJ databases">
        <title>Tapping the CABI collections for fungal endophytes: first genome assemblies for Collariella, Neodidymelliopsis, Ascochyta clinopodiicola, Didymella pomorum, Didymosphaeria variabile, Neocosmospora piperis and Neocucurbitaria cava.</title>
        <authorList>
            <person name="Hill R."/>
        </authorList>
    </citation>
    <scope>NUCLEOTIDE SEQUENCE</scope>
    <source>
        <strain evidence="5">IMI 356815</strain>
    </source>
</reference>
<keyword evidence="3" id="KW-0732">Signal</keyword>
<feature type="signal peptide" evidence="3">
    <location>
        <begin position="1"/>
        <end position="18"/>
    </location>
</feature>
<protein>
    <recommendedName>
        <fullName evidence="4">SGNH hydrolase-type esterase domain-containing protein</fullName>
    </recommendedName>
</protein>
<keyword evidence="2" id="KW-0378">Hydrolase</keyword>
<dbReference type="InterPro" id="IPR013830">
    <property type="entry name" value="SGNH_hydro"/>
</dbReference>